<sequence>MTDRNYIRLPLEGITNCRDLGGYAALNQSITEWHKLLRSSDLSLMTEPDKEMLYNYGVRTVIDLRSDTELKNSPNPLNGYKDMDFYHVNLLNVTAAGKENFKDLDLENDPVLSMIYTGLIKEKEQLGKVLQIILNSSGGVLYHCSAGKDRTGVVSMLLMGLLGVDKLDILANYEVSYTYIQSNLNEMLSAYPLNILKSDPIDISAAYDSIIENYGSFYKYFELLGFSENILKNFIDSVTY</sequence>
<dbReference type="PROSITE" id="PS50056">
    <property type="entry name" value="TYR_PHOSPHATASE_2"/>
    <property type="match status" value="1"/>
</dbReference>
<dbReference type="InterPro" id="IPR029021">
    <property type="entry name" value="Prot-tyrosine_phosphatase-like"/>
</dbReference>
<proteinExistence type="inferred from homology"/>
<reference evidence="4" key="1">
    <citation type="submission" date="2016-10" db="EMBL/GenBank/DDBJ databases">
        <authorList>
            <person name="Varghese N."/>
            <person name="Submissions S."/>
        </authorList>
    </citation>
    <scope>NUCLEOTIDE SEQUENCE [LARGE SCALE GENOMIC DNA]</scope>
    <source>
        <strain evidence="4">CGMCC 1.8911</strain>
    </source>
</reference>
<evidence type="ECO:0000313" key="4">
    <source>
        <dbReference type="Proteomes" id="UP000242700"/>
    </source>
</evidence>
<dbReference type="GO" id="GO:0004721">
    <property type="term" value="F:phosphoprotein phosphatase activity"/>
    <property type="evidence" value="ECO:0007669"/>
    <property type="project" value="InterPro"/>
</dbReference>
<dbReference type="AlphaFoldDB" id="A0A1G9CNH8"/>
<dbReference type="PANTHER" id="PTHR31126:SF1">
    <property type="entry name" value="TYROSINE SPECIFIC PROTEIN PHOSPHATASES DOMAIN-CONTAINING PROTEIN"/>
    <property type="match status" value="1"/>
</dbReference>
<feature type="domain" description="Tyrosine specific protein phosphatases" evidence="2">
    <location>
        <begin position="124"/>
        <end position="170"/>
    </location>
</feature>
<dbReference type="Pfam" id="PF13350">
    <property type="entry name" value="Y_phosphatase3"/>
    <property type="match status" value="1"/>
</dbReference>
<dbReference type="STRING" id="586411.SAMN05216187_11010"/>
<dbReference type="Gene3D" id="3.90.190.10">
    <property type="entry name" value="Protein tyrosine phosphatase superfamily"/>
    <property type="match status" value="1"/>
</dbReference>
<dbReference type="SUPFAM" id="SSF52799">
    <property type="entry name" value="(Phosphotyrosine protein) phosphatases II"/>
    <property type="match status" value="1"/>
</dbReference>
<dbReference type="InterPro" id="IPR026893">
    <property type="entry name" value="Tyr/Ser_Pase_IphP-type"/>
</dbReference>
<dbReference type="PANTHER" id="PTHR31126">
    <property type="entry name" value="TYROSINE-PROTEIN PHOSPHATASE"/>
    <property type="match status" value="1"/>
</dbReference>
<evidence type="ECO:0000259" key="2">
    <source>
        <dbReference type="PROSITE" id="PS50056"/>
    </source>
</evidence>
<dbReference type="EMBL" id="FNFI01000010">
    <property type="protein sequence ID" value="SDK53222.1"/>
    <property type="molecule type" value="Genomic_DNA"/>
</dbReference>
<dbReference type="Proteomes" id="UP000242700">
    <property type="component" value="Unassembled WGS sequence"/>
</dbReference>
<evidence type="ECO:0000313" key="3">
    <source>
        <dbReference type="EMBL" id="SDK53222.1"/>
    </source>
</evidence>
<name>A0A1G9CNH8_9STAP</name>
<gene>
    <name evidence="3" type="ORF">SAMN05216187_11010</name>
</gene>
<organism evidence="3 4">
    <name type="scientific">Jeotgalicoccus aerolatus</name>
    <dbReference type="NCBI Taxonomy" id="709510"/>
    <lineage>
        <taxon>Bacteria</taxon>
        <taxon>Bacillati</taxon>
        <taxon>Bacillota</taxon>
        <taxon>Bacilli</taxon>
        <taxon>Bacillales</taxon>
        <taxon>Staphylococcaceae</taxon>
        <taxon>Jeotgalicoccus</taxon>
    </lineage>
</organism>
<comment type="similarity">
    <text evidence="1">Belongs to the protein-tyrosine phosphatase family.</text>
</comment>
<accession>A0A1G9CNH8</accession>
<dbReference type="InterPro" id="IPR000387">
    <property type="entry name" value="Tyr_Pase_dom"/>
</dbReference>
<evidence type="ECO:0000256" key="1">
    <source>
        <dbReference type="ARBA" id="ARBA00009580"/>
    </source>
</evidence>
<protein>
    <submittedName>
        <fullName evidence="3">Protein-tyrosine phosphatase</fullName>
    </submittedName>
</protein>
<dbReference type="RefSeq" id="WP_176760647.1">
    <property type="nucleotide sequence ID" value="NZ_FNFI01000010.1"/>
</dbReference>